<name>A0A8H7BC50_9PLEO</name>
<accession>A0A8H7BC50</accession>
<dbReference type="GeneID" id="62202164"/>
<reference evidence="1" key="2">
    <citation type="submission" date="2020-08" db="EMBL/GenBank/DDBJ databases">
        <title>Draft Genome Sequence of Cumin Blight Pathogen Alternaria burnsii.</title>
        <authorList>
            <person name="Feng Z."/>
        </authorList>
    </citation>
    <scope>NUCLEOTIDE SEQUENCE</scope>
    <source>
        <strain evidence="1">CBS107.38</strain>
    </source>
</reference>
<comment type="caution">
    <text evidence="1">The sequence shown here is derived from an EMBL/GenBank/DDBJ whole genome shotgun (WGS) entry which is preliminary data.</text>
</comment>
<dbReference type="Proteomes" id="UP000596902">
    <property type="component" value="Unassembled WGS sequence"/>
</dbReference>
<dbReference type="RefSeq" id="XP_038788693.1">
    <property type="nucleotide sequence ID" value="XM_038928986.1"/>
</dbReference>
<sequence length="82" mass="9229">MLLRDVEAPGYDCMVDHVLCVVPHICHQPLTSATRASPTSQTYHLYSTNPDSTPVLYTVPQMPERLAKCERPREIAICLPCF</sequence>
<evidence type="ECO:0000313" key="1">
    <source>
        <dbReference type="EMBL" id="KAF7678558.1"/>
    </source>
</evidence>
<dbReference type="AlphaFoldDB" id="A0A8H7BC50"/>
<keyword evidence="2" id="KW-1185">Reference proteome</keyword>
<reference evidence="1" key="1">
    <citation type="submission" date="2020-01" db="EMBL/GenBank/DDBJ databases">
        <authorList>
            <person name="Feng Z.H.Z."/>
        </authorList>
    </citation>
    <scope>NUCLEOTIDE SEQUENCE</scope>
    <source>
        <strain evidence="1">CBS107.38</strain>
    </source>
</reference>
<protein>
    <submittedName>
        <fullName evidence="1">Uncharacterized protein</fullName>
    </submittedName>
</protein>
<dbReference type="EMBL" id="JAAABM010000004">
    <property type="protein sequence ID" value="KAF7678558.1"/>
    <property type="molecule type" value="Genomic_DNA"/>
</dbReference>
<evidence type="ECO:0000313" key="2">
    <source>
        <dbReference type="Proteomes" id="UP000596902"/>
    </source>
</evidence>
<organism evidence="1 2">
    <name type="scientific">Alternaria burnsii</name>
    <dbReference type="NCBI Taxonomy" id="1187904"/>
    <lineage>
        <taxon>Eukaryota</taxon>
        <taxon>Fungi</taxon>
        <taxon>Dikarya</taxon>
        <taxon>Ascomycota</taxon>
        <taxon>Pezizomycotina</taxon>
        <taxon>Dothideomycetes</taxon>
        <taxon>Pleosporomycetidae</taxon>
        <taxon>Pleosporales</taxon>
        <taxon>Pleosporineae</taxon>
        <taxon>Pleosporaceae</taxon>
        <taxon>Alternaria</taxon>
        <taxon>Alternaria sect. Alternaria</taxon>
    </lineage>
</organism>
<proteinExistence type="predicted"/>
<gene>
    <name evidence="1" type="ORF">GT037_003939</name>
</gene>